<keyword evidence="5" id="KW-1185">Reference proteome</keyword>
<dbReference type="InterPro" id="IPR036013">
    <property type="entry name" value="Band_7/SPFH_dom_sf"/>
</dbReference>
<evidence type="ECO:0000256" key="1">
    <source>
        <dbReference type="SAM" id="MobiDB-lite"/>
    </source>
</evidence>
<dbReference type="PANTHER" id="PTHR43327:SF10">
    <property type="entry name" value="STOMATIN-LIKE PROTEIN 2, MITOCHONDRIAL"/>
    <property type="match status" value="1"/>
</dbReference>
<keyword evidence="2" id="KW-0812">Transmembrane</keyword>
<feature type="compositionally biased region" description="Polar residues" evidence="1">
    <location>
        <begin position="371"/>
        <end position="383"/>
    </location>
</feature>
<dbReference type="EMBL" id="AZEC01000007">
    <property type="protein sequence ID" value="KRL12545.1"/>
    <property type="molecule type" value="Genomic_DNA"/>
</dbReference>
<dbReference type="SUPFAM" id="SSF117892">
    <property type="entry name" value="Band 7/SPFH domain"/>
    <property type="match status" value="1"/>
</dbReference>
<sequence>MAGYITLVIVAIIVLLLLYFFFHTFISVESGTEALVTRFGEYTKTLQPGLHFLIPIVNRAYVVSMQLQPLDVEKQPLITKDNATVQAAEKIKYHVTDSYKFQFGNSDSVESMIQDAQSALRSIIGQMDLNAVLGGTETINQRLSESLAETTSAYGLKVDNVAIFGLQPDPQIQQAMNKLLTADREKQAEISKSEGERTAAENRASGQAFAIKTEAEANAYSTKMSADAQAYATARAAEAQAAANTQILDAYSAANLTTEQYVQLQQIAAFARLANSRANTVVMPTDKMDSAVKAATATKIFKTDNSDTTGATSIVNELDQKIKAPQSLEAQEARGDFNPNFGDATANVASTVHTDDAEAASAAPVAPMGGQSISRPSQPTATPGTPEYYRQLNASKQGR</sequence>
<evidence type="ECO:0000259" key="3">
    <source>
        <dbReference type="SMART" id="SM00244"/>
    </source>
</evidence>
<dbReference type="GO" id="GO:0016020">
    <property type="term" value="C:membrane"/>
    <property type="evidence" value="ECO:0007669"/>
    <property type="project" value="InterPro"/>
</dbReference>
<dbReference type="OrthoDB" id="9809197at2"/>
<feature type="domain" description="Band 7" evidence="3">
    <location>
        <begin position="23"/>
        <end position="180"/>
    </location>
</feature>
<keyword evidence="2" id="KW-0472">Membrane</keyword>
<dbReference type="Gene3D" id="3.30.479.30">
    <property type="entry name" value="Band 7 domain"/>
    <property type="match status" value="1"/>
</dbReference>
<dbReference type="Proteomes" id="UP000051330">
    <property type="component" value="Unassembled WGS sequence"/>
</dbReference>
<evidence type="ECO:0000256" key="2">
    <source>
        <dbReference type="SAM" id="Phobius"/>
    </source>
</evidence>
<dbReference type="PATRIC" id="fig|1423792.3.peg.2935"/>
<dbReference type="InterPro" id="IPR050710">
    <property type="entry name" value="Band7/mec-2_domain"/>
</dbReference>
<evidence type="ECO:0000313" key="4">
    <source>
        <dbReference type="EMBL" id="KRL12545.1"/>
    </source>
</evidence>
<dbReference type="AlphaFoldDB" id="A0A0R1MX05"/>
<reference evidence="4 5" key="1">
    <citation type="journal article" date="2015" name="Genome Announc.">
        <title>Expanding the biotechnology potential of lactobacilli through comparative genomics of 213 strains and associated genera.</title>
        <authorList>
            <person name="Sun Z."/>
            <person name="Harris H.M."/>
            <person name="McCann A."/>
            <person name="Guo C."/>
            <person name="Argimon S."/>
            <person name="Zhang W."/>
            <person name="Yang X."/>
            <person name="Jeffery I.B."/>
            <person name="Cooney J.C."/>
            <person name="Kagawa T.F."/>
            <person name="Liu W."/>
            <person name="Song Y."/>
            <person name="Salvetti E."/>
            <person name="Wrobel A."/>
            <person name="Rasinkangas P."/>
            <person name="Parkhill J."/>
            <person name="Rea M.C."/>
            <person name="O'Sullivan O."/>
            <person name="Ritari J."/>
            <person name="Douillard F.P."/>
            <person name="Paul Ross R."/>
            <person name="Yang R."/>
            <person name="Briner A.E."/>
            <person name="Felis G.E."/>
            <person name="de Vos W.M."/>
            <person name="Barrangou R."/>
            <person name="Klaenhammer T.R."/>
            <person name="Caufield P.W."/>
            <person name="Cui Y."/>
            <person name="Zhang H."/>
            <person name="O'Toole P.W."/>
        </authorList>
    </citation>
    <scope>NUCLEOTIDE SEQUENCE [LARGE SCALE GENOMIC DNA]</scope>
    <source>
        <strain evidence="4 5">DSM 12744</strain>
    </source>
</reference>
<dbReference type="RefSeq" id="WP_057820566.1">
    <property type="nucleotide sequence ID" value="NZ_AZEC01000007.1"/>
</dbReference>
<dbReference type="SMART" id="SM00244">
    <property type="entry name" value="PHB"/>
    <property type="match status" value="1"/>
</dbReference>
<dbReference type="InterPro" id="IPR001972">
    <property type="entry name" value="Stomatin_HflK_fam"/>
</dbReference>
<dbReference type="InterPro" id="IPR001107">
    <property type="entry name" value="Band_7"/>
</dbReference>
<accession>A0A0R1MX05</accession>
<dbReference type="Pfam" id="PF01145">
    <property type="entry name" value="Band_7"/>
    <property type="match status" value="1"/>
</dbReference>
<gene>
    <name evidence="4" type="ORF">FD09_GL002863</name>
</gene>
<evidence type="ECO:0000313" key="5">
    <source>
        <dbReference type="Proteomes" id="UP000051330"/>
    </source>
</evidence>
<feature type="region of interest" description="Disordered" evidence="1">
    <location>
        <begin position="355"/>
        <end position="399"/>
    </location>
</feature>
<comment type="caution">
    <text evidence="4">The sequence shown here is derived from an EMBL/GenBank/DDBJ whole genome shotgun (WGS) entry which is preliminary data.</text>
</comment>
<dbReference type="PRINTS" id="PR00721">
    <property type="entry name" value="STOMATIN"/>
</dbReference>
<dbReference type="STRING" id="1423792.FD09_GL002863"/>
<keyword evidence="2" id="KW-1133">Transmembrane helix</keyword>
<protein>
    <submittedName>
        <fullName evidence="4">Extracellular protein</fullName>
    </submittedName>
</protein>
<dbReference type="PANTHER" id="PTHR43327">
    <property type="entry name" value="STOMATIN-LIKE PROTEIN 2, MITOCHONDRIAL"/>
    <property type="match status" value="1"/>
</dbReference>
<organism evidence="4 5">
    <name type="scientific">Schleiferilactobacillus perolens DSM 12744</name>
    <dbReference type="NCBI Taxonomy" id="1423792"/>
    <lineage>
        <taxon>Bacteria</taxon>
        <taxon>Bacillati</taxon>
        <taxon>Bacillota</taxon>
        <taxon>Bacilli</taxon>
        <taxon>Lactobacillales</taxon>
        <taxon>Lactobacillaceae</taxon>
        <taxon>Schleiferilactobacillus</taxon>
    </lineage>
</organism>
<feature type="transmembrane region" description="Helical" evidence="2">
    <location>
        <begin position="7"/>
        <end position="26"/>
    </location>
</feature>
<name>A0A0R1MX05_9LACO</name>
<proteinExistence type="predicted"/>